<dbReference type="Pfam" id="PF07963">
    <property type="entry name" value="N_methyl"/>
    <property type="match status" value="1"/>
</dbReference>
<dbReference type="PROSITE" id="PS00409">
    <property type="entry name" value="PROKAR_NTER_METHYL"/>
    <property type="match status" value="1"/>
</dbReference>
<sequence>MQTRSKGFTLVELMIVIGIIAILAALVYPSYVREVVKTKRSTGAACLMEEAQFMEHYYATKMTYKDAELPKDLACANDLKGVYAFAVAAGADADTTYTLTATPQGRQLAKDTLCRTMTVNEKGAKAVSGSAGADVSQCF</sequence>
<keyword evidence="1" id="KW-0812">Transmembrane</keyword>
<gene>
    <name evidence="2" type="ORF">FNZ56_05725</name>
</gene>
<organism evidence="2 3">
    <name type="scientific">Pseudoluteimonas lycopersici</name>
    <dbReference type="NCBI Taxonomy" id="1324796"/>
    <lineage>
        <taxon>Bacteria</taxon>
        <taxon>Pseudomonadati</taxon>
        <taxon>Pseudomonadota</taxon>
        <taxon>Gammaproteobacteria</taxon>
        <taxon>Lysobacterales</taxon>
        <taxon>Lysobacteraceae</taxon>
        <taxon>Pseudoluteimonas</taxon>
    </lineage>
</organism>
<reference evidence="2 3" key="1">
    <citation type="submission" date="2019-07" db="EMBL/GenBank/DDBJ databases">
        <title>Lysobacter weifangensis sp. nov., isolated from bensulfuron-methyl contaminated farmland soil.</title>
        <authorList>
            <person name="Zhao H."/>
        </authorList>
    </citation>
    <scope>NUCLEOTIDE SEQUENCE [LARGE SCALE GENOMIC DNA]</scope>
    <source>
        <strain evidence="2 3">CC-Bw-6</strain>
    </source>
</reference>
<feature type="transmembrane region" description="Helical" evidence="1">
    <location>
        <begin position="7"/>
        <end position="31"/>
    </location>
</feature>
<dbReference type="GO" id="GO:0043683">
    <property type="term" value="P:type IV pilus assembly"/>
    <property type="evidence" value="ECO:0007669"/>
    <property type="project" value="InterPro"/>
</dbReference>
<keyword evidence="3" id="KW-1185">Reference proteome</keyword>
<keyword evidence="1" id="KW-0472">Membrane</keyword>
<dbReference type="InterPro" id="IPR031982">
    <property type="entry name" value="PilE-like"/>
</dbReference>
<proteinExistence type="predicted"/>
<dbReference type="Pfam" id="PF16732">
    <property type="entry name" value="ComP_DUS"/>
    <property type="match status" value="1"/>
</dbReference>
<evidence type="ECO:0000313" key="2">
    <source>
        <dbReference type="EMBL" id="QDQ73401.1"/>
    </source>
</evidence>
<dbReference type="SUPFAM" id="SSF54523">
    <property type="entry name" value="Pili subunits"/>
    <property type="match status" value="1"/>
</dbReference>
<dbReference type="EMBL" id="CP041742">
    <property type="protein sequence ID" value="QDQ73401.1"/>
    <property type="molecule type" value="Genomic_DNA"/>
</dbReference>
<evidence type="ECO:0000256" key="1">
    <source>
        <dbReference type="SAM" id="Phobius"/>
    </source>
</evidence>
<dbReference type="InterPro" id="IPR045584">
    <property type="entry name" value="Pilin-like"/>
</dbReference>
<name>A0A516V4D6_9GAMM</name>
<dbReference type="NCBIfam" id="TIGR02532">
    <property type="entry name" value="IV_pilin_GFxxxE"/>
    <property type="match status" value="1"/>
</dbReference>
<dbReference type="AlphaFoldDB" id="A0A516V4D6"/>
<keyword evidence="1" id="KW-1133">Transmembrane helix</keyword>
<evidence type="ECO:0000313" key="3">
    <source>
        <dbReference type="Proteomes" id="UP000315891"/>
    </source>
</evidence>
<dbReference type="Proteomes" id="UP000315891">
    <property type="component" value="Chromosome"/>
</dbReference>
<dbReference type="OrthoDB" id="5296638at2"/>
<dbReference type="Gene3D" id="3.30.700.10">
    <property type="entry name" value="Glycoprotein, Type 4 Pilin"/>
    <property type="match status" value="1"/>
</dbReference>
<dbReference type="RefSeq" id="WP_143878913.1">
    <property type="nucleotide sequence ID" value="NZ_BAABLZ010000001.1"/>
</dbReference>
<dbReference type="InterPro" id="IPR012902">
    <property type="entry name" value="N_methyl_site"/>
</dbReference>
<accession>A0A516V4D6</accession>
<protein>
    <submittedName>
        <fullName evidence="2">Type IV pilin protein</fullName>
    </submittedName>
</protein>